<dbReference type="RefSeq" id="WP_048093055.1">
    <property type="nucleotide sequence ID" value="NZ_JMIY01000007.1"/>
</dbReference>
<name>A0A062V6I3_9EURY</name>
<evidence type="ECO:0000313" key="1">
    <source>
        <dbReference type="EMBL" id="KCZ70980.1"/>
    </source>
</evidence>
<dbReference type="OrthoDB" id="93800at2157"/>
<comment type="caution">
    <text evidence="1">The sequence shown here is derived from an EMBL/GenBank/DDBJ whole genome shotgun (WGS) entry which is preliminary data.</text>
</comment>
<keyword evidence="2" id="KW-1185">Reference proteome</keyword>
<gene>
    <name evidence="1" type="ORF">ANME2D_03009</name>
</gene>
<reference evidence="1 2" key="1">
    <citation type="journal article" date="2013" name="Nature">
        <title>Anaerobic oxidation of methane coupled to nitrate reduction in a novel archaeal lineage.</title>
        <authorList>
            <person name="Haroon M.F."/>
            <person name="Hu S."/>
            <person name="Shi Y."/>
            <person name="Imelfort M."/>
            <person name="Keller J."/>
            <person name="Hugenholtz P."/>
            <person name="Yuan Z."/>
            <person name="Tyson G.W."/>
        </authorList>
    </citation>
    <scope>NUCLEOTIDE SEQUENCE [LARGE SCALE GENOMIC DNA]</scope>
    <source>
        <strain evidence="1 2">ANME-2d</strain>
    </source>
</reference>
<accession>A0A062V6I3</accession>
<sequence length="93" mass="10687">MAWVIEELQKLSEIKPEAIERILEDVKNRSPDIFKSLVISAYLDEKISMGKAAEMLGITRIELQKEFNEKGIPVRVISKEDVIAEVEAMRAWK</sequence>
<evidence type="ECO:0000313" key="2">
    <source>
        <dbReference type="Proteomes" id="UP000027153"/>
    </source>
</evidence>
<dbReference type="Proteomes" id="UP000027153">
    <property type="component" value="Unassembled WGS sequence"/>
</dbReference>
<protein>
    <submittedName>
        <fullName evidence="1">Uncharacterized small protein</fullName>
    </submittedName>
</protein>
<proteinExistence type="predicted"/>
<dbReference type="Pfam" id="PF03683">
    <property type="entry name" value="UPF0175"/>
    <property type="match status" value="1"/>
</dbReference>
<organism evidence="1 2">
    <name type="scientific">Candidatus Methanoperedens nitratireducens</name>
    <dbReference type="NCBI Taxonomy" id="1392998"/>
    <lineage>
        <taxon>Archaea</taxon>
        <taxon>Methanobacteriati</taxon>
        <taxon>Methanobacteriota</taxon>
        <taxon>Stenosarchaea group</taxon>
        <taxon>Methanomicrobia</taxon>
        <taxon>Methanosarcinales</taxon>
        <taxon>ANME-2 cluster</taxon>
        <taxon>Candidatus Methanoperedentaceae</taxon>
        <taxon>Candidatus Methanoperedens</taxon>
    </lineage>
</organism>
<dbReference type="AlphaFoldDB" id="A0A062V6I3"/>
<dbReference type="InterPro" id="IPR005368">
    <property type="entry name" value="UPF0175"/>
</dbReference>
<dbReference type="EMBL" id="JMIY01000007">
    <property type="protein sequence ID" value="KCZ70980.1"/>
    <property type="molecule type" value="Genomic_DNA"/>
</dbReference>